<dbReference type="PANTHER" id="PTHR30363">
    <property type="entry name" value="HTH-TYPE TRANSCRIPTIONAL REGULATOR SRLR-RELATED"/>
    <property type="match status" value="1"/>
</dbReference>
<dbReference type="InterPro" id="IPR036388">
    <property type="entry name" value="WH-like_DNA-bd_sf"/>
</dbReference>
<dbReference type="GO" id="GO:0003700">
    <property type="term" value="F:DNA-binding transcription factor activity"/>
    <property type="evidence" value="ECO:0007669"/>
    <property type="project" value="InterPro"/>
</dbReference>
<comment type="caution">
    <text evidence="7">The sequence shown here is derived from an EMBL/GenBank/DDBJ whole genome shotgun (WGS) entry which is preliminary data.</text>
</comment>
<name>A0A367YT85_9ACTN</name>
<evidence type="ECO:0000256" key="5">
    <source>
        <dbReference type="ARBA" id="ARBA00024937"/>
    </source>
</evidence>
<comment type="function">
    <text evidence="5">Repressor of the lactose catabolism operon. Galactose-6-phosphate is the inducer.</text>
</comment>
<dbReference type="Gene3D" id="3.40.50.1360">
    <property type="match status" value="1"/>
</dbReference>
<organism evidence="7 8">
    <name type="scientific">Desertihabitans brevis</name>
    <dbReference type="NCBI Taxonomy" id="2268447"/>
    <lineage>
        <taxon>Bacteria</taxon>
        <taxon>Bacillati</taxon>
        <taxon>Actinomycetota</taxon>
        <taxon>Actinomycetes</taxon>
        <taxon>Propionibacteriales</taxon>
        <taxon>Propionibacteriaceae</taxon>
        <taxon>Desertihabitans</taxon>
    </lineage>
</organism>
<evidence type="ECO:0000256" key="4">
    <source>
        <dbReference type="ARBA" id="ARBA00023163"/>
    </source>
</evidence>
<dbReference type="Pfam" id="PF08220">
    <property type="entry name" value="HTH_DeoR"/>
    <property type="match status" value="1"/>
</dbReference>
<dbReference type="InterPro" id="IPR001034">
    <property type="entry name" value="DeoR_HTH"/>
</dbReference>
<keyword evidence="8" id="KW-1185">Reference proteome</keyword>
<dbReference type="InterPro" id="IPR014036">
    <property type="entry name" value="DeoR-like_C"/>
</dbReference>
<evidence type="ECO:0000256" key="2">
    <source>
        <dbReference type="ARBA" id="ARBA00022491"/>
    </source>
</evidence>
<dbReference type="SUPFAM" id="SSF100950">
    <property type="entry name" value="NagB/RpiA/CoA transferase-like"/>
    <property type="match status" value="1"/>
</dbReference>
<keyword evidence="3" id="KW-0805">Transcription regulation</keyword>
<dbReference type="RefSeq" id="WP_114127286.1">
    <property type="nucleotide sequence ID" value="NZ_QOUI01000008.1"/>
</dbReference>
<dbReference type="SMART" id="SM00420">
    <property type="entry name" value="HTH_DEOR"/>
    <property type="match status" value="1"/>
</dbReference>
<gene>
    <name evidence="7" type="ORF">DT076_13940</name>
</gene>
<reference evidence="7 8" key="1">
    <citation type="submission" date="2018-07" db="EMBL/GenBank/DDBJ databases">
        <title>Desertimonas flava gen. nov. sp. nov.</title>
        <authorList>
            <person name="Liu S."/>
        </authorList>
    </citation>
    <scope>NUCLEOTIDE SEQUENCE [LARGE SCALE GENOMIC DNA]</scope>
    <source>
        <strain evidence="7 8">16Sb5-5</strain>
    </source>
</reference>
<dbReference type="InterPro" id="IPR037171">
    <property type="entry name" value="NagB/RpiA_transferase-like"/>
</dbReference>
<accession>A0A367YT85</accession>
<dbReference type="SMART" id="SM01134">
    <property type="entry name" value="DeoRC"/>
    <property type="match status" value="1"/>
</dbReference>
<evidence type="ECO:0000256" key="1">
    <source>
        <dbReference type="ARBA" id="ARBA00021390"/>
    </source>
</evidence>
<evidence type="ECO:0000256" key="3">
    <source>
        <dbReference type="ARBA" id="ARBA00023015"/>
    </source>
</evidence>
<dbReference type="Proteomes" id="UP000252770">
    <property type="component" value="Unassembled WGS sequence"/>
</dbReference>
<dbReference type="AlphaFoldDB" id="A0A367YT85"/>
<dbReference type="InterPro" id="IPR036390">
    <property type="entry name" value="WH_DNA-bd_sf"/>
</dbReference>
<dbReference type="SUPFAM" id="SSF46785">
    <property type="entry name" value="Winged helix' DNA-binding domain"/>
    <property type="match status" value="1"/>
</dbReference>
<feature type="domain" description="HTH deoR-type" evidence="6">
    <location>
        <begin position="3"/>
        <end position="58"/>
    </location>
</feature>
<proteinExistence type="predicted"/>
<dbReference type="Pfam" id="PF00455">
    <property type="entry name" value="DeoRC"/>
    <property type="match status" value="1"/>
</dbReference>
<evidence type="ECO:0000313" key="8">
    <source>
        <dbReference type="Proteomes" id="UP000252770"/>
    </source>
</evidence>
<keyword evidence="4" id="KW-0804">Transcription</keyword>
<evidence type="ECO:0000259" key="6">
    <source>
        <dbReference type="PROSITE" id="PS51000"/>
    </source>
</evidence>
<protein>
    <recommendedName>
        <fullName evidence="1">Lactose phosphotransferase system repressor</fullName>
    </recommendedName>
</protein>
<dbReference type="PRINTS" id="PR00037">
    <property type="entry name" value="HTHLACR"/>
</dbReference>
<dbReference type="EMBL" id="QOUI01000008">
    <property type="protein sequence ID" value="RCK69000.1"/>
    <property type="molecule type" value="Genomic_DNA"/>
</dbReference>
<keyword evidence="2" id="KW-0678">Repressor</keyword>
<sequence>MKAALRRERIVELAASTGLASVEDLSREFGVTASTIRRDLARLTADGRLARTYGGAIAVPARETAPDERAQLAQVAKRVIGVRAAAEVEDGETVLLDAGTTTAALAAALHRHRGLRVVTTGLTPLQALGDTHETVCLGGHLRAISQSFVGPLTEAALESLTFDRVFLGADGVSPERGICEATLDQTRLKELMWRRSRHTYVLADAAKLGAEPFHAWLRMPQQWTLVTDADAPAEVCQRFRDRGVTVVTAGPGTA</sequence>
<evidence type="ECO:0000313" key="7">
    <source>
        <dbReference type="EMBL" id="RCK69000.1"/>
    </source>
</evidence>
<dbReference type="PROSITE" id="PS51000">
    <property type="entry name" value="HTH_DEOR_2"/>
    <property type="match status" value="1"/>
</dbReference>
<dbReference type="PANTHER" id="PTHR30363:SF4">
    <property type="entry name" value="GLYCEROL-3-PHOSPHATE REGULON REPRESSOR"/>
    <property type="match status" value="1"/>
</dbReference>
<dbReference type="InterPro" id="IPR050313">
    <property type="entry name" value="Carb_Metab_HTH_regulators"/>
</dbReference>
<dbReference type="Gene3D" id="1.10.10.10">
    <property type="entry name" value="Winged helix-like DNA-binding domain superfamily/Winged helix DNA-binding domain"/>
    <property type="match status" value="1"/>
</dbReference>